<evidence type="ECO:0000313" key="15">
    <source>
        <dbReference type="EMBL" id="HJC73455.1"/>
    </source>
</evidence>
<dbReference type="PANTHER" id="PTHR34220">
    <property type="entry name" value="SENSOR HISTIDINE KINASE YPDA"/>
    <property type="match status" value="1"/>
</dbReference>
<feature type="coiled-coil region" evidence="12">
    <location>
        <begin position="354"/>
        <end position="388"/>
    </location>
</feature>
<keyword evidence="5 13" id="KW-0812">Transmembrane</keyword>
<evidence type="ECO:0000256" key="7">
    <source>
        <dbReference type="ARBA" id="ARBA00022777"/>
    </source>
</evidence>
<dbReference type="GO" id="GO:0005886">
    <property type="term" value="C:plasma membrane"/>
    <property type="evidence" value="ECO:0007669"/>
    <property type="project" value="UniProtKB-SubCell"/>
</dbReference>
<dbReference type="Pfam" id="PF06580">
    <property type="entry name" value="His_kinase"/>
    <property type="match status" value="1"/>
</dbReference>
<sequence>MRKDGKRSGIQRRYLKYTAALLGLALLLSSLGVGLSVRDRLTRSIIDKYEFMTERMGLALENMFRRTDETTAECILYDDVQQSLRTQGLEDVRHIALSKYFAYIDLDYVADYCYVDNKGNVYSRSYSDVSYEDVEESGFERYLGEEYSRTKWFWTKDTLFGTGDDALFIGRYVRSLEYAHEPGMLFFKMEDGFLREIAGISPELEDEAAVGIVGGEGQVCLSLAPGTFREDESVPKDIGEMAVRDARTGDGEGMSGMLLSGERVKGGVLSAYRDASSGLTVFSFVPDRVLNQGIIPVFLVLAGIYLLVTAAAFVISIYFSKRFTKPIRTIREAMAGFDGTNFERTIELHTNTELDEIGNSYNEMLQNIRRLLDEIKAQEKELRTTELNMLISQINPHFLYNTLDTIYMLARINKEETTMRMIQALSKYLRLSLSKGSEIVTVEDELENVRSYIEIQQIRNQDLFTCEIDCRVDAAGTYVLKLILQPLVENAVKYGFQDIFEGGRIVITVEEKEGDLYLSVSNNGSPMDPAMADKINGMNDLPVAELKDCFPDKRHGYGVMNILMRLRLKYGDRAAFYCESGEDGTVCTIRIPGGDIQEKEEEQRDG</sequence>
<comment type="caution">
    <text evidence="15">The sequence shown here is derived from an EMBL/GenBank/DDBJ whole genome shotgun (WGS) entry which is preliminary data.</text>
</comment>
<feature type="transmembrane region" description="Helical" evidence="13">
    <location>
        <begin position="293"/>
        <end position="319"/>
    </location>
</feature>
<evidence type="ECO:0000259" key="14">
    <source>
        <dbReference type="PROSITE" id="PS50885"/>
    </source>
</evidence>
<dbReference type="Gene3D" id="6.10.340.10">
    <property type="match status" value="1"/>
</dbReference>
<keyword evidence="7 15" id="KW-0418">Kinase</keyword>
<keyword evidence="9 13" id="KW-1133">Transmembrane helix</keyword>
<reference evidence="15" key="1">
    <citation type="journal article" date="2021" name="PeerJ">
        <title>Extensive microbial diversity within the chicken gut microbiome revealed by metagenomics and culture.</title>
        <authorList>
            <person name="Gilroy R."/>
            <person name="Ravi A."/>
            <person name="Getino M."/>
            <person name="Pursley I."/>
            <person name="Horton D.L."/>
            <person name="Alikhan N.F."/>
            <person name="Baker D."/>
            <person name="Gharbi K."/>
            <person name="Hall N."/>
            <person name="Watson M."/>
            <person name="Adriaenssens E.M."/>
            <person name="Foster-Nyarko E."/>
            <person name="Jarju S."/>
            <person name="Secka A."/>
            <person name="Antonio M."/>
            <person name="Oren A."/>
            <person name="Chaudhuri R.R."/>
            <person name="La Ragione R."/>
            <person name="Hildebrand F."/>
            <person name="Pallen M.J."/>
        </authorList>
    </citation>
    <scope>NUCLEOTIDE SEQUENCE</scope>
    <source>
        <strain evidence="15">CHK196-7946</strain>
    </source>
</reference>
<keyword evidence="8" id="KW-0067">ATP-binding</keyword>
<keyword evidence="10" id="KW-0902">Two-component regulatory system</keyword>
<dbReference type="Proteomes" id="UP000823902">
    <property type="component" value="Unassembled WGS sequence"/>
</dbReference>
<dbReference type="AlphaFoldDB" id="A0A9D2Q9N9"/>
<evidence type="ECO:0000256" key="4">
    <source>
        <dbReference type="ARBA" id="ARBA00022679"/>
    </source>
</evidence>
<evidence type="ECO:0000256" key="12">
    <source>
        <dbReference type="SAM" id="Coils"/>
    </source>
</evidence>
<dbReference type="GO" id="GO:0000155">
    <property type="term" value="F:phosphorelay sensor kinase activity"/>
    <property type="evidence" value="ECO:0007669"/>
    <property type="project" value="InterPro"/>
</dbReference>
<evidence type="ECO:0000256" key="2">
    <source>
        <dbReference type="ARBA" id="ARBA00022475"/>
    </source>
</evidence>
<reference evidence="15" key="2">
    <citation type="submission" date="2021-04" db="EMBL/GenBank/DDBJ databases">
        <authorList>
            <person name="Gilroy R."/>
        </authorList>
    </citation>
    <scope>NUCLEOTIDE SEQUENCE</scope>
    <source>
        <strain evidence="15">CHK196-7946</strain>
    </source>
</reference>
<dbReference type="InterPro" id="IPR003594">
    <property type="entry name" value="HATPase_dom"/>
</dbReference>
<keyword evidence="2" id="KW-1003">Cell membrane</keyword>
<evidence type="ECO:0000256" key="1">
    <source>
        <dbReference type="ARBA" id="ARBA00004651"/>
    </source>
</evidence>
<dbReference type="InterPro" id="IPR050640">
    <property type="entry name" value="Bact_2-comp_sensor_kinase"/>
</dbReference>
<keyword evidence="11 13" id="KW-0472">Membrane</keyword>
<accession>A0A9D2Q9N9</accession>
<evidence type="ECO:0000256" key="6">
    <source>
        <dbReference type="ARBA" id="ARBA00022741"/>
    </source>
</evidence>
<dbReference type="Gene3D" id="3.30.565.10">
    <property type="entry name" value="Histidine kinase-like ATPase, C-terminal domain"/>
    <property type="match status" value="1"/>
</dbReference>
<protein>
    <submittedName>
        <fullName evidence="15">Sensor histidine kinase</fullName>
    </submittedName>
</protein>
<keyword evidence="4" id="KW-0808">Transferase</keyword>
<evidence type="ECO:0000256" key="5">
    <source>
        <dbReference type="ARBA" id="ARBA00022692"/>
    </source>
</evidence>
<dbReference type="PANTHER" id="PTHR34220:SF11">
    <property type="entry name" value="SENSOR PROTEIN KINASE HPTS"/>
    <property type="match status" value="1"/>
</dbReference>
<dbReference type="Pfam" id="PF00672">
    <property type="entry name" value="HAMP"/>
    <property type="match status" value="1"/>
</dbReference>
<evidence type="ECO:0000256" key="11">
    <source>
        <dbReference type="ARBA" id="ARBA00023136"/>
    </source>
</evidence>
<keyword evidence="12" id="KW-0175">Coiled coil</keyword>
<dbReference type="InterPro" id="IPR003660">
    <property type="entry name" value="HAMP_dom"/>
</dbReference>
<dbReference type="SUPFAM" id="SSF158472">
    <property type="entry name" value="HAMP domain-like"/>
    <property type="match status" value="1"/>
</dbReference>
<evidence type="ECO:0000256" key="9">
    <source>
        <dbReference type="ARBA" id="ARBA00022989"/>
    </source>
</evidence>
<dbReference type="Pfam" id="PF02518">
    <property type="entry name" value="HATPase_c"/>
    <property type="match status" value="1"/>
</dbReference>
<comment type="subcellular location">
    <subcellularLocation>
        <location evidence="1">Cell membrane</location>
        <topology evidence="1">Multi-pass membrane protein</topology>
    </subcellularLocation>
</comment>
<evidence type="ECO:0000256" key="3">
    <source>
        <dbReference type="ARBA" id="ARBA00022553"/>
    </source>
</evidence>
<name>A0A9D2Q9N9_9FIRM</name>
<evidence type="ECO:0000256" key="8">
    <source>
        <dbReference type="ARBA" id="ARBA00022840"/>
    </source>
</evidence>
<evidence type="ECO:0000313" key="16">
    <source>
        <dbReference type="Proteomes" id="UP000823902"/>
    </source>
</evidence>
<dbReference type="PROSITE" id="PS50885">
    <property type="entry name" value="HAMP"/>
    <property type="match status" value="1"/>
</dbReference>
<evidence type="ECO:0000256" key="10">
    <source>
        <dbReference type="ARBA" id="ARBA00023012"/>
    </source>
</evidence>
<evidence type="ECO:0000256" key="13">
    <source>
        <dbReference type="SAM" id="Phobius"/>
    </source>
</evidence>
<dbReference type="SUPFAM" id="SSF55874">
    <property type="entry name" value="ATPase domain of HSP90 chaperone/DNA topoisomerase II/histidine kinase"/>
    <property type="match status" value="1"/>
</dbReference>
<keyword evidence="6" id="KW-0547">Nucleotide-binding</keyword>
<dbReference type="InterPro" id="IPR010559">
    <property type="entry name" value="Sig_transdc_His_kin_internal"/>
</dbReference>
<dbReference type="GO" id="GO:0005524">
    <property type="term" value="F:ATP binding"/>
    <property type="evidence" value="ECO:0007669"/>
    <property type="project" value="UniProtKB-KW"/>
</dbReference>
<dbReference type="EMBL" id="DWVY01000004">
    <property type="protein sequence ID" value="HJC73455.1"/>
    <property type="molecule type" value="Genomic_DNA"/>
</dbReference>
<feature type="domain" description="HAMP" evidence="14">
    <location>
        <begin position="321"/>
        <end position="373"/>
    </location>
</feature>
<dbReference type="CDD" id="cd06225">
    <property type="entry name" value="HAMP"/>
    <property type="match status" value="1"/>
</dbReference>
<proteinExistence type="predicted"/>
<keyword evidence="3" id="KW-0597">Phosphoprotein</keyword>
<dbReference type="InterPro" id="IPR036890">
    <property type="entry name" value="HATPase_C_sf"/>
</dbReference>
<organism evidence="15 16">
    <name type="scientific">Candidatus Mediterraneibacter faecavium</name>
    <dbReference type="NCBI Taxonomy" id="2838668"/>
    <lineage>
        <taxon>Bacteria</taxon>
        <taxon>Bacillati</taxon>
        <taxon>Bacillota</taxon>
        <taxon>Clostridia</taxon>
        <taxon>Lachnospirales</taxon>
        <taxon>Lachnospiraceae</taxon>
        <taxon>Mediterraneibacter</taxon>
    </lineage>
</organism>
<dbReference type="SMART" id="SM00304">
    <property type="entry name" value="HAMP"/>
    <property type="match status" value="1"/>
</dbReference>
<gene>
    <name evidence="15" type="ORF">H9697_00665</name>
</gene>